<dbReference type="GO" id="GO:0005634">
    <property type="term" value="C:nucleus"/>
    <property type="evidence" value="ECO:0007669"/>
    <property type="project" value="UniProtKB-SubCell"/>
</dbReference>
<organism evidence="9 10">
    <name type="scientific">Penicillium subrubescens</name>
    <dbReference type="NCBI Taxonomy" id="1316194"/>
    <lineage>
        <taxon>Eukaryota</taxon>
        <taxon>Fungi</taxon>
        <taxon>Dikarya</taxon>
        <taxon>Ascomycota</taxon>
        <taxon>Pezizomycotina</taxon>
        <taxon>Eurotiomycetes</taxon>
        <taxon>Eurotiomycetidae</taxon>
        <taxon>Eurotiales</taxon>
        <taxon>Aspergillaceae</taxon>
        <taxon>Penicillium</taxon>
    </lineage>
</organism>
<evidence type="ECO:0000256" key="1">
    <source>
        <dbReference type="ARBA" id="ARBA00004123"/>
    </source>
</evidence>
<dbReference type="GO" id="GO:0000981">
    <property type="term" value="F:DNA-binding transcription factor activity, RNA polymerase II-specific"/>
    <property type="evidence" value="ECO:0007669"/>
    <property type="project" value="InterPro"/>
</dbReference>
<accession>A0A1Q5UAT1</accession>
<dbReference type="PANTHER" id="PTHR31001">
    <property type="entry name" value="UNCHARACTERIZED TRANSCRIPTIONAL REGULATORY PROTEIN"/>
    <property type="match status" value="1"/>
</dbReference>
<dbReference type="STRING" id="1316194.A0A1Q5UAT1"/>
<gene>
    <name evidence="9" type="ORF">PENSUB_5017</name>
</gene>
<dbReference type="InterPro" id="IPR036864">
    <property type="entry name" value="Zn2-C6_fun-type_DNA-bd_sf"/>
</dbReference>
<evidence type="ECO:0000256" key="4">
    <source>
        <dbReference type="ARBA" id="ARBA00023125"/>
    </source>
</evidence>
<dbReference type="CDD" id="cd00067">
    <property type="entry name" value="GAL4"/>
    <property type="match status" value="1"/>
</dbReference>
<feature type="domain" description="Zn(2)-C6 fungal-type" evidence="8">
    <location>
        <begin position="38"/>
        <end position="69"/>
    </location>
</feature>
<name>A0A1Q5UAT1_9EURO</name>
<sequence>MPRYAPLSRLTSVVILVLREAVMLTERQRRKRPRPSYACIECTRRKLRCSKHIPCSACVDRGIAQLCRRRTDDAVREQPPTERARPMSSGLGQRESSGITPWSEASGNNISKSPQSERIPDAVHRPVVVTSSPEPSSAAHSPVHLSQALQSRQKIVHKVTEDAAIMLEFLALSRQNVLQVAQIEQAQSPQVNNKVPETFDPVFTESQVRAMMLYHQECISWIHNVVHLPTFRDQCEQLFMNNTELQGGWLALYYAMLSVTLYHSDPSILRELDIESPGKLLSIRDMGMGVDSELQPAQISELCYQKSIDALQDADFMINHSLCTIQAICLLIYVGHNIGQSDRISVLLSCGIRIAQCLCLHRQGSEPTVEIKGKRDTEQAIQQRLIDREVSKRVWWFLVRQDWLQIPFNNTYTIHPTQFSTPMPMNCDEDIARMFKSNRILEYDQEHYTQGSYTTVLNHGE</sequence>
<comment type="caution">
    <text evidence="9">The sequence shown here is derived from an EMBL/GenBank/DDBJ whole genome shotgun (WGS) entry which is preliminary data.</text>
</comment>
<evidence type="ECO:0000256" key="2">
    <source>
        <dbReference type="ARBA" id="ARBA00022723"/>
    </source>
</evidence>
<dbReference type="Proteomes" id="UP000186955">
    <property type="component" value="Unassembled WGS sequence"/>
</dbReference>
<protein>
    <recommendedName>
        <fullName evidence="8">Zn(2)-C6 fungal-type domain-containing protein</fullName>
    </recommendedName>
</protein>
<keyword evidence="4" id="KW-0238">DNA-binding</keyword>
<dbReference type="PANTHER" id="PTHR31001:SF90">
    <property type="entry name" value="CENTROMERE DNA-BINDING PROTEIN COMPLEX CBF3 SUBUNIT B"/>
    <property type="match status" value="1"/>
</dbReference>
<feature type="region of interest" description="Disordered" evidence="7">
    <location>
        <begin position="71"/>
        <end position="122"/>
    </location>
</feature>
<feature type="compositionally biased region" description="Basic and acidic residues" evidence="7">
    <location>
        <begin position="71"/>
        <end position="85"/>
    </location>
</feature>
<dbReference type="EMBL" id="MNBE01000483">
    <property type="protein sequence ID" value="OKP09585.1"/>
    <property type="molecule type" value="Genomic_DNA"/>
</dbReference>
<evidence type="ECO:0000256" key="5">
    <source>
        <dbReference type="ARBA" id="ARBA00023163"/>
    </source>
</evidence>
<keyword evidence="3" id="KW-0805">Transcription regulation</keyword>
<dbReference type="SUPFAM" id="SSF57701">
    <property type="entry name" value="Zn2/Cys6 DNA-binding domain"/>
    <property type="match status" value="1"/>
</dbReference>
<evidence type="ECO:0000313" key="9">
    <source>
        <dbReference type="EMBL" id="OKP09585.1"/>
    </source>
</evidence>
<dbReference type="Pfam" id="PF00172">
    <property type="entry name" value="Zn_clus"/>
    <property type="match status" value="1"/>
</dbReference>
<evidence type="ECO:0000256" key="7">
    <source>
        <dbReference type="SAM" id="MobiDB-lite"/>
    </source>
</evidence>
<dbReference type="InterPro" id="IPR001138">
    <property type="entry name" value="Zn2Cys6_DnaBD"/>
</dbReference>
<keyword evidence="10" id="KW-1185">Reference proteome</keyword>
<evidence type="ECO:0000256" key="3">
    <source>
        <dbReference type="ARBA" id="ARBA00023015"/>
    </source>
</evidence>
<keyword evidence="6" id="KW-0539">Nucleus</keyword>
<evidence type="ECO:0000313" key="10">
    <source>
        <dbReference type="Proteomes" id="UP000186955"/>
    </source>
</evidence>
<evidence type="ECO:0000259" key="8">
    <source>
        <dbReference type="PROSITE" id="PS50048"/>
    </source>
</evidence>
<keyword evidence="2" id="KW-0479">Metal-binding</keyword>
<feature type="compositionally biased region" description="Polar residues" evidence="7">
    <location>
        <begin position="90"/>
        <end position="116"/>
    </location>
</feature>
<dbReference type="InterPro" id="IPR050613">
    <property type="entry name" value="Sec_Metabolite_Reg"/>
</dbReference>
<proteinExistence type="predicted"/>
<dbReference type="GO" id="GO:0008270">
    <property type="term" value="F:zinc ion binding"/>
    <property type="evidence" value="ECO:0007669"/>
    <property type="project" value="InterPro"/>
</dbReference>
<dbReference type="GO" id="GO:0006351">
    <property type="term" value="P:DNA-templated transcription"/>
    <property type="evidence" value="ECO:0007669"/>
    <property type="project" value="InterPro"/>
</dbReference>
<dbReference type="InterPro" id="IPR007219">
    <property type="entry name" value="XnlR_reg_dom"/>
</dbReference>
<dbReference type="SMART" id="SM00066">
    <property type="entry name" value="GAL4"/>
    <property type="match status" value="1"/>
</dbReference>
<keyword evidence="5" id="KW-0804">Transcription</keyword>
<dbReference type="PROSITE" id="PS50048">
    <property type="entry name" value="ZN2_CY6_FUNGAL_2"/>
    <property type="match status" value="1"/>
</dbReference>
<dbReference type="Gene3D" id="4.10.240.10">
    <property type="entry name" value="Zn(2)-C6 fungal-type DNA-binding domain"/>
    <property type="match status" value="1"/>
</dbReference>
<comment type="subcellular location">
    <subcellularLocation>
        <location evidence="1">Nucleus</location>
    </subcellularLocation>
</comment>
<reference evidence="9 10" key="1">
    <citation type="submission" date="2016-10" db="EMBL/GenBank/DDBJ databases">
        <title>Genome sequence of the ascomycete fungus Penicillium subrubescens.</title>
        <authorList>
            <person name="De Vries R.P."/>
            <person name="Peng M."/>
            <person name="Dilokpimol A."/>
            <person name="Hilden K."/>
            <person name="Makela M.R."/>
            <person name="Grigoriev I."/>
            <person name="Riley R."/>
            <person name="Granchi Z."/>
        </authorList>
    </citation>
    <scope>NUCLEOTIDE SEQUENCE [LARGE SCALE GENOMIC DNA]</scope>
    <source>
        <strain evidence="9 10">CBS 132785</strain>
    </source>
</reference>
<dbReference type="CDD" id="cd12148">
    <property type="entry name" value="fungal_TF_MHR"/>
    <property type="match status" value="1"/>
</dbReference>
<dbReference type="Pfam" id="PF04082">
    <property type="entry name" value="Fungal_trans"/>
    <property type="match status" value="1"/>
</dbReference>
<dbReference type="GO" id="GO:0003677">
    <property type="term" value="F:DNA binding"/>
    <property type="evidence" value="ECO:0007669"/>
    <property type="project" value="UniProtKB-KW"/>
</dbReference>
<dbReference type="AlphaFoldDB" id="A0A1Q5UAT1"/>
<evidence type="ECO:0000256" key="6">
    <source>
        <dbReference type="ARBA" id="ARBA00023242"/>
    </source>
</evidence>
<dbReference type="PROSITE" id="PS00463">
    <property type="entry name" value="ZN2_CY6_FUNGAL_1"/>
    <property type="match status" value="1"/>
</dbReference>